<organism evidence="2 3">
    <name type="scientific">Oldenlandia corymbosa var. corymbosa</name>
    <dbReference type="NCBI Taxonomy" id="529605"/>
    <lineage>
        <taxon>Eukaryota</taxon>
        <taxon>Viridiplantae</taxon>
        <taxon>Streptophyta</taxon>
        <taxon>Embryophyta</taxon>
        <taxon>Tracheophyta</taxon>
        <taxon>Spermatophyta</taxon>
        <taxon>Magnoliopsida</taxon>
        <taxon>eudicotyledons</taxon>
        <taxon>Gunneridae</taxon>
        <taxon>Pentapetalae</taxon>
        <taxon>asterids</taxon>
        <taxon>lamiids</taxon>
        <taxon>Gentianales</taxon>
        <taxon>Rubiaceae</taxon>
        <taxon>Rubioideae</taxon>
        <taxon>Spermacoceae</taxon>
        <taxon>Hedyotis-Oldenlandia complex</taxon>
        <taxon>Oldenlandia</taxon>
    </lineage>
</organism>
<dbReference type="Proteomes" id="UP001161247">
    <property type="component" value="Chromosome 3"/>
</dbReference>
<dbReference type="EMBL" id="OX459120">
    <property type="protein sequence ID" value="CAI9100553.1"/>
    <property type="molecule type" value="Genomic_DNA"/>
</dbReference>
<accession>A0AAV1CZ53</accession>
<protein>
    <submittedName>
        <fullName evidence="2">OLC1v1037679C1</fullName>
    </submittedName>
</protein>
<evidence type="ECO:0000256" key="1">
    <source>
        <dbReference type="SAM" id="MobiDB-lite"/>
    </source>
</evidence>
<sequence length="368" mass="41526">MSKLHSTLKNGCWTFLQEEDNILDSDQHLDEQIKDATEYSCDNGFVGEDLDDMIWDAVDGDKKELFLTVLNDLTHEQVVRWDPFNFIFECDSVNCVNAMLNGESAGKCEINNVNAVPFTRNNRQLVPILHKAARQGAYKITKLCLPGNEAQVNLRIDEADGMKGVLPLNLALHRILLFDILLDSDEDDDPGSDEEDDPHHRASDKAIMNESKQASTRWFVNKRNMLSLSALYCGHLDPSPLRLYHTYHFMRRRPGFSSTMANKFGRSRFSCQSFQQTYHSGRSSDGLGSFTSDKANNGVMSGLQLKKQCQDSGQSARRRTGVCSSWASNLQFNRECALSAHSSRWILINYSSSGPCTLKIKKLVVWPT</sequence>
<keyword evidence="3" id="KW-1185">Reference proteome</keyword>
<feature type="region of interest" description="Disordered" evidence="1">
    <location>
        <begin position="187"/>
        <end position="208"/>
    </location>
</feature>
<dbReference type="AlphaFoldDB" id="A0AAV1CZ53"/>
<reference evidence="2" key="1">
    <citation type="submission" date="2023-03" db="EMBL/GenBank/DDBJ databases">
        <authorList>
            <person name="Julca I."/>
        </authorList>
    </citation>
    <scope>NUCLEOTIDE SEQUENCE</scope>
</reference>
<evidence type="ECO:0000313" key="2">
    <source>
        <dbReference type="EMBL" id="CAI9100553.1"/>
    </source>
</evidence>
<evidence type="ECO:0000313" key="3">
    <source>
        <dbReference type="Proteomes" id="UP001161247"/>
    </source>
</evidence>
<proteinExistence type="predicted"/>
<name>A0AAV1CZ53_OLDCO</name>
<feature type="compositionally biased region" description="Acidic residues" evidence="1">
    <location>
        <begin position="187"/>
        <end position="196"/>
    </location>
</feature>
<gene>
    <name evidence="2" type="ORF">OLC1_LOCUS10352</name>
</gene>